<dbReference type="GO" id="GO:0060070">
    <property type="term" value="P:canonical Wnt signaling pathway"/>
    <property type="evidence" value="ECO:0007669"/>
    <property type="project" value="TreeGrafter"/>
</dbReference>
<dbReference type="InterPro" id="IPR036790">
    <property type="entry name" value="Frizzled_dom_sf"/>
</dbReference>
<evidence type="ECO:0000256" key="8">
    <source>
        <dbReference type="ARBA" id="ARBA00023157"/>
    </source>
</evidence>
<dbReference type="InterPro" id="IPR015526">
    <property type="entry name" value="Frizzled/SFRP"/>
</dbReference>
<keyword evidence="12" id="KW-1185">Reference proteome</keyword>
<sequence>MMIFPVLFLLLAFSVTNGYLEDSWAMFSSERPAGPKCVDIPSNLSICNGIEYTQMRLPNILEHETVSEAIHASKDWESLLRLNCHPDTQRFLCSLFAPVCLMQMDRLILPCKSLCMVVKQGCENRMANYGFPWPEMLSCDKFEDDDMCIKPMQEAKPPAGQSLSLVFVYFRPKKSGLEREMDMNRIMVALSVYIQKIREKREENDSSFWFGICFDALKNN</sequence>
<evidence type="ECO:0000313" key="13">
    <source>
        <dbReference type="WBParaSite" id="Csp11.Scaffold354.g879.t1"/>
    </source>
</evidence>
<evidence type="ECO:0000256" key="5">
    <source>
        <dbReference type="ARBA" id="ARBA00022687"/>
    </source>
</evidence>
<dbReference type="GO" id="GO:0005615">
    <property type="term" value="C:extracellular space"/>
    <property type="evidence" value="ECO:0007669"/>
    <property type="project" value="TreeGrafter"/>
</dbReference>
<evidence type="ECO:0000256" key="7">
    <source>
        <dbReference type="ARBA" id="ARBA00022782"/>
    </source>
</evidence>
<feature type="signal peptide" evidence="10">
    <location>
        <begin position="1"/>
        <end position="18"/>
    </location>
</feature>
<evidence type="ECO:0000256" key="6">
    <source>
        <dbReference type="ARBA" id="ARBA00022729"/>
    </source>
</evidence>
<comment type="subcellular location">
    <subcellularLocation>
        <location evidence="1">Secreted</location>
    </subcellularLocation>
</comment>
<evidence type="ECO:0000256" key="1">
    <source>
        <dbReference type="ARBA" id="ARBA00004613"/>
    </source>
</evidence>
<feature type="disulfide bond" evidence="9">
    <location>
        <begin position="84"/>
        <end position="122"/>
    </location>
</feature>
<dbReference type="SUPFAM" id="SSF63501">
    <property type="entry name" value="Frizzled cysteine-rich domain"/>
    <property type="match status" value="1"/>
</dbReference>
<accession>A0A1I7SYV7</accession>
<dbReference type="STRING" id="1561998.A0A1I7SYV7"/>
<dbReference type="PROSITE" id="PS50038">
    <property type="entry name" value="FZ"/>
    <property type="match status" value="1"/>
</dbReference>
<evidence type="ECO:0000256" key="2">
    <source>
        <dbReference type="ARBA" id="ARBA00010054"/>
    </source>
</evidence>
<keyword evidence="4" id="KW-0964">Secreted</keyword>
<dbReference type="GO" id="GO:0030154">
    <property type="term" value="P:cell differentiation"/>
    <property type="evidence" value="ECO:0007669"/>
    <property type="project" value="UniProtKB-KW"/>
</dbReference>
<comment type="caution">
    <text evidence="9">Lacks conserved residue(s) required for the propagation of feature annotation.</text>
</comment>
<dbReference type="eggNOG" id="KOG3577">
    <property type="taxonomic scope" value="Eukaryota"/>
</dbReference>
<evidence type="ECO:0000259" key="11">
    <source>
        <dbReference type="PROSITE" id="PS50038"/>
    </source>
</evidence>
<feature type="chain" id="PRO_5009306837" evidence="10">
    <location>
        <begin position="19"/>
        <end position="220"/>
    </location>
</feature>
<evidence type="ECO:0000313" key="12">
    <source>
        <dbReference type="Proteomes" id="UP000095282"/>
    </source>
</evidence>
<evidence type="ECO:0000256" key="10">
    <source>
        <dbReference type="SAM" id="SignalP"/>
    </source>
</evidence>
<protein>
    <submittedName>
        <fullName evidence="13">FZ domain-containing protein</fullName>
    </submittedName>
</protein>
<dbReference type="PANTHER" id="PTHR11309">
    <property type="entry name" value="FRIZZLED"/>
    <property type="match status" value="1"/>
</dbReference>
<organism evidence="12 13">
    <name type="scientific">Caenorhabditis tropicalis</name>
    <dbReference type="NCBI Taxonomy" id="1561998"/>
    <lineage>
        <taxon>Eukaryota</taxon>
        <taxon>Metazoa</taxon>
        <taxon>Ecdysozoa</taxon>
        <taxon>Nematoda</taxon>
        <taxon>Chromadorea</taxon>
        <taxon>Rhabditida</taxon>
        <taxon>Rhabditina</taxon>
        <taxon>Rhabditomorpha</taxon>
        <taxon>Rhabditoidea</taxon>
        <taxon>Rhabditidae</taxon>
        <taxon>Peloderinae</taxon>
        <taxon>Caenorhabditis</taxon>
    </lineage>
</organism>
<dbReference type="Gene3D" id="1.10.2000.10">
    <property type="entry name" value="Frizzled cysteine-rich domain"/>
    <property type="match status" value="1"/>
</dbReference>
<feature type="disulfide bond" evidence="9">
    <location>
        <begin position="115"/>
        <end position="139"/>
    </location>
</feature>
<keyword evidence="8 9" id="KW-1015">Disulfide bond</keyword>
<dbReference type="Proteomes" id="UP000095282">
    <property type="component" value="Unplaced"/>
</dbReference>
<feature type="disulfide bond" evidence="9">
    <location>
        <begin position="47"/>
        <end position="93"/>
    </location>
</feature>
<dbReference type="InterPro" id="IPR020067">
    <property type="entry name" value="Frizzled_dom"/>
</dbReference>
<keyword evidence="5" id="KW-0879">Wnt signaling pathway</keyword>
<dbReference type="FunFam" id="1.10.2000.10:FF:000001">
    <property type="entry name" value="secreted frizzled-related protein 2"/>
    <property type="match status" value="1"/>
</dbReference>
<dbReference type="GO" id="GO:0035567">
    <property type="term" value="P:non-canonical Wnt signaling pathway"/>
    <property type="evidence" value="ECO:0007669"/>
    <property type="project" value="TreeGrafter"/>
</dbReference>
<proteinExistence type="inferred from homology"/>
<evidence type="ECO:0000256" key="4">
    <source>
        <dbReference type="ARBA" id="ARBA00022525"/>
    </source>
</evidence>
<dbReference type="Pfam" id="PF01392">
    <property type="entry name" value="Fz"/>
    <property type="match status" value="1"/>
</dbReference>
<evidence type="ECO:0000256" key="9">
    <source>
        <dbReference type="PROSITE-ProRule" id="PRU00090"/>
    </source>
</evidence>
<evidence type="ECO:0000256" key="3">
    <source>
        <dbReference type="ARBA" id="ARBA00022473"/>
    </source>
</evidence>
<dbReference type="WBParaSite" id="Csp11.Scaffold354.g879.t1">
    <property type="protein sequence ID" value="Csp11.Scaffold354.g879.t1"/>
    <property type="gene ID" value="Csp11.Scaffold354.g879"/>
</dbReference>
<keyword evidence="3" id="KW-0217">Developmental protein</keyword>
<name>A0A1I7SYV7_9PELO</name>
<comment type="similarity">
    <text evidence="2">Belongs to the secreted frizzled-related protein (sFRP) family.</text>
</comment>
<reference evidence="13" key="1">
    <citation type="submission" date="2016-11" db="UniProtKB">
        <authorList>
            <consortium name="WormBaseParasite"/>
        </authorList>
    </citation>
    <scope>IDENTIFICATION</scope>
</reference>
<dbReference type="AlphaFoldDB" id="A0A1I7SYV7"/>
<dbReference type="SMART" id="SM00063">
    <property type="entry name" value="FRI"/>
    <property type="match status" value="1"/>
</dbReference>
<keyword evidence="7" id="KW-0221">Differentiation</keyword>
<feature type="domain" description="FZ" evidence="11">
    <location>
        <begin position="32"/>
        <end position="151"/>
    </location>
</feature>
<dbReference type="GO" id="GO:0017147">
    <property type="term" value="F:Wnt-protein binding"/>
    <property type="evidence" value="ECO:0007669"/>
    <property type="project" value="TreeGrafter"/>
</dbReference>
<keyword evidence="6 10" id="KW-0732">Signal</keyword>
<dbReference type="PANTHER" id="PTHR11309:SF148">
    <property type="entry name" value="SECRETED FRIZZLED-RELATED PROTEIN 1"/>
    <property type="match status" value="1"/>
</dbReference>